<dbReference type="EMBL" id="GGEC01093852">
    <property type="protein sequence ID" value="MBX74336.1"/>
    <property type="molecule type" value="Transcribed_RNA"/>
</dbReference>
<protein>
    <submittedName>
        <fullName evidence="1">Uncharacterized protein</fullName>
    </submittedName>
</protein>
<name>A0A2P2R521_RHIMU</name>
<sequence length="19" mass="2287">MLVTEMLYTTFSWDSPFAF</sequence>
<evidence type="ECO:0000313" key="1">
    <source>
        <dbReference type="EMBL" id="MBX74336.1"/>
    </source>
</evidence>
<proteinExistence type="predicted"/>
<reference evidence="1" key="1">
    <citation type="submission" date="2018-02" db="EMBL/GenBank/DDBJ databases">
        <title>Rhizophora mucronata_Transcriptome.</title>
        <authorList>
            <person name="Meera S.P."/>
            <person name="Sreeshan A."/>
            <person name="Augustine A."/>
        </authorList>
    </citation>
    <scope>NUCLEOTIDE SEQUENCE</scope>
    <source>
        <tissue evidence="1">Leaf</tissue>
    </source>
</reference>
<accession>A0A2P2R521</accession>
<organism evidence="1">
    <name type="scientific">Rhizophora mucronata</name>
    <name type="common">Asiatic mangrove</name>
    <dbReference type="NCBI Taxonomy" id="61149"/>
    <lineage>
        <taxon>Eukaryota</taxon>
        <taxon>Viridiplantae</taxon>
        <taxon>Streptophyta</taxon>
        <taxon>Embryophyta</taxon>
        <taxon>Tracheophyta</taxon>
        <taxon>Spermatophyta</taxon>
        <taxon>Magnoliopsida</taxon>
        <taxon>eudicotyledons</taxon>
        <taxon>Gunneridae</taxon>
        <taxon>Pentapetalae</taxon>
        <taxon>rosids</taxon>
        <taxon>fabids</taxon>
        <taxon>Malpighiales</taxon>
        <taxon>Rhizophoraceae</taxon>
        <taxon>Rhizophora</taxon>
    </lineage>
</organism>
<dbReference type="AlphaFoldDB" id="A0A2P2R521"/>